<reference evidence="6" key="2">
    <citation type="submission" date="2020-11" db="EMBL/GenBank/DDBJ databases">
        <authorList>
            <person name="McCartney M.A."/>
            <person name="Auch B."/>
            <person name="Kono T."/>
            <person name="Mallez S."/>
            <person name="Becker A."/>
            <person name="Gohl D.M."/>
            <person name="Silverstein K.A.T."/>
            <person name="Koren S."/>
            <person name="Bechman K.B."/>
            <person name="Herman A."/>
            <person name="Abrahante J.E."/>
            <person name="Garbe J."/>
        </authorList>
    </citation>
    <scope>NUCLEOTIDE SEQUENCE</scope>
    <source>
        <strain evidence="6">Duluth1</strain>
        <tissue evidence="6">Whole animal</tissue>
    </source>
</reference>
<keyword evidence="3" id="KW-0547">Nucleotide-binding</keyword>
<dbReference type="EMBL" id="JAIWYP010000007">
    <property type="protein sequence ID" value="KAH3802803.1"/>
    <property type="molecule type" value="Genomic_DNA"/>
</dbReference>
<keyword evidence="2" id="KW-0436">Ligase</keyword>
<sequence length="71" mass="8069">MAAIVDPEHKINLVQLCKALQEKLPPYTRPLFIRLMEKAADTTGTHKLKKTTLQTEGFNPHKTKALSRNRS</sequence>
<protein>
    <submittedName>
        <fullName evidence="6">Uncharacterized protein</fullName>
    </submittedName>
</protein>
<reference evidence="6" key="1">
    <citation type="journal article" date="2019" name="bioRxiv">
        <title>The Genome of the Zebra Mussel, Dreissena polymorpha: A Resource for Invasive Species Research.</title>
        <authorList>
            <person name="McCartney M.A."/>
            <person name="Auch B."/>
            <person name="Kono T."/>
            <person name="Mallez S."/>
            <person name="Zhang Y."/>
            <person name="Obille A."/>
            <person name="Becker A."/>
            <person name="Abrahante J.E."/>
            <person name="Garbe J."/>
            <person name="Badalamenti J.P."/>
            <person name="Herman A."/>
            <person name="Mangelson H."/>
            <person name="Liachko I."/>
            <person name="Sullivan S."/>
            <person name="Sone E.D."/>
            <person name="Koren S."/>
            <person name="Silverstein K.A.T."/>
            <person name="Beckman K.B."/>
            <person name="Gohl D.M."/>
        </authorList>
    </citation>
    <scope>NUCLEOTIDE SEQUENCE</scope>
    <source>
        <strain evidence="6">Duluth1</strain>
        <tissue evidence="6">Whole animal</tissue>
    </source>
</reference>
<keyword evidence="4" id="KW-0067">ATP-binding</keyword>
<evidence type="ECO:0000256" key="2">
    <source>
        <dbReference type="ARBA" id="ARBA00022598"/>
    </source>
</evidence>
<name>A0A9D4JBW8_DREPO</name>
<dbReference type="PANTHER" id="PTHR43107">
    <property type="entry name" value="LONG-CHAIN FATTY ACID TRANSPORT PROTEIN"/>
    <property type="match status" value="1"/>
</dbReference>
<dbReference type="AlphaFoldDB" id="A0A9D4JBW8"/>
<proteinExistence type="inferred from homology"/>
<evidence type="ECO:0000256" key="4">
    <source>
        <dbReference type="ARBA" id="ARBA00022840"/>
    </source>
</evidence>
<comment type="caution">
    <text evidence="6">The sequence shown here is derived from an EMBL/GenBank/DDBJ whole genome shotgun (WGS) entry which is preliminary data.</text>
</comment>
<accession>A0A9D4JBW8</accession>
<dbReference type="GO" id="GO:0004467">
    <property type="term" value="F:long-chain fatty acid-CoA ligase activity"/>
    <property type="evidence" value="ECO:0007669"/>
    <property type="project" value="TreeGrafter"/>
</dbReference>
<feature type="region of interest" description="Disordered" evidence="5">
    <location>
        <begin position="43"/>
        <end position="71"/>
    </location>
</feature>
<evidence type="ECO:0000256" key="3">
    <source>
        <dbReference type="ARBA" id="ARBA00022741"/>
    </source>
</evidence>
<dbReference type="Proteomes" id="UP000828390">
    <property type="component" value="Unassembled WGS sequence"/>
</dbReference>
<dbReference type="PANTHER" id="PTHR43107:SF15">
    <property type="entry name" value="FATTY ACID TRANSPORT PROTEIN 3, ISOFORM A"/>
    <property type="match status" value="1"/>
</dbReference>
<gene>
    <name evidence="6" type="ORF">DPMN_156487</name>
</gene>
<dbReference type="GO" id="GO:0005524">
    <property type="term" value="F:ATP binding"/>
    <property type="evidence" value="ECO:0007669"/>
    <property type="project" value="UniProtKB-KW"/>
</dbReference>
<dbReference type="GO" id="GO:0044539">
    <property type="term" value="P:long-chain fatty acid import into cell"/>
    <property type="evidence" value="ECO:0007669"/>
    <property type="project" value="TreeGrafter"/>
</dbReference>
<comment type="similarity">
    <text evidence="1">Belongs to the ATP-dependent AMP-binding enzyme family.</text>
</comment>
<feature type="compositionally biased region" description="Basic residues" evidence="5">
    <location>
        <begin position="61"/>
        <end position="71"/>
    </location>
</feature>
<evidence type="ECO:0000313" key="7">
    <source>
        <dbReference type="Proteomes" id="UP000828390"/>
    </source>
</evidence>
<organism evidence="6 7">
    <name type="scientific">Dreissena polymorpha</name>
    <name type="common">Zebra mussel</name>
    <name type="synonym">Mytilus polymorpha</name>
    <dbReference type="NCBI Taxonomy" id="45954"/>
    <lineage>
        <taxon>Eukaryota</taxon>
        <taxon>Metazoa</taxon>
        <taxon>Spiralia</taxon>
        <taxon>Lophotrochozoa</taxon>
        <taxon>Mollusca</taxon>
        <taxon>Bivalvia</taxon>
        <taxon>Autobranchia</taxon>
        <taxon>Heteroconchia</taxon>
        <taxon>Euheterodonta</taxon>
        <taxon>Imparidentia</taxon>
        <taxon>Neoheterodontei</taxon>
        <taxon>Myida</taxon>
        <taxon>Dreissenoidea</taxon>
        <taxon>Dreissenidae</taxon>
        <taxon>Dreissena</taxon>
    </lineage>
</organism>
<evidence type="ECO:0000256" key="1">
    <source>
        <dbReference type="ARBA" id="ARBA00006432"/>
    </source>
</evidence>
<dbReference type="GO" id="GO:0005324">
    <property type="term" value="F:long-chain fatty acid transmembrane transporter activity"/>
    <property type="evidence" value="ECO:0007669"/>
    <property type="project" value="TreeGrafter"/>
</dbReference>
<evidence type="ECO:0000313" key="6">
    <source>
        <dbReference type="EMBL" id="KAH3802803.1"/>
    </source>
</evidence>
<dbReference type="GO" id="GO:0005886">
    <property type="term" value="C:plasma membrane"/>
    <property type="evidence" value="ECO:0007669"/>
    <property type="project" value="TreeGrafter"/>
</dbReference>
<keyword evidence="7" id="KW-1185">Reference proteome</keyword>
<dbReference type="GO" id="GO:0005789">
    <property type="term" value="C:endoplasmic reticulum membrane"/>
    <property type="evidence" value="ECO:0007669"/>
    <property type="project" value="TreeGrafter"/>
</dbReference>
<evidence type="ECO:0000256" key="5">
    <source>
        <dbReference type="SAM" id="MobiDB-lite"/>
    </source>
</evidence>